<feature type="modified residue" description="4-aspartylphosphate" evidence="14">
    <location>
        <position position="1051"/>
    </location>
</feature>
<dbReference type="EMBL" id="JAZBJZ010000037">
    <property type="protein sequence ID" value="MEE3717246.1"/>
    <property type="molecule type" value="Genomic_DNA"/>
</dbReference>
<dbReference type="PRINTS" id="PR00344">
    <property type="entry name" value="BCTRLSENSOR"/>
</dbReference>
<dbReference type="PROSITE" id="PS50112">
    <property type="entry name" value="PAS"/>
    <property type="match status" value="2"/>
</dbReference>
<comment type="similarity">
    <text evidence="3">In the N-terminal section; belongs to the phytochrome family.</text>
</comment>
<evidence type="ECO:0000259" key="16">
    <source>
        <dbReference type="PROSITE" id="PS50046"/>
    </source>
</evidence>
<dbReference type="InterPro" id="IPR000014">
    <property type="entry name" value="PAS"/>
</dbReference>
<dbReference type="InterPro" id="IPR013655">
    <property type="entry name" value="PAS_fold_3"/>
</dbReference>
<dbReference type="Gene3D" id="3.30.565.10">
    <property type="entry name" value="Histidine kinase-like ATPase, C-terminal domain"/>
    <property type="match status" value="1"/>
</dbReference>
<dbReference type="CDD" id="cd00130">
    <property type="entry name" value="PAS"/>
    <property type="match status" value="4"/>
</dbReference>
<sequence>MEREKLIFEISNHICNSLDLQEILFACVPKVRSFLACDRVLVCQFQPDRSGIVIAESVRDNFLSALGTHIKDSCFQSQTTSRFSPEPIAVNNIYTTGYTACHIQFLEQYGVKASIVAPIHGSGKLWGLLIAHQCSDDRDWQSEDITLLQHISVQFAIAIQKSIAYQQVQQEQQQAQTQSLEHVIVLSEWYNRHEVAERASGQILYEYHFPRDFIIWGANTELILGYPPSAMPLHLAGWIDLIHSEDQTYFRQKIERSHADKASFFVQYRVRHQAGHYIWVEDRNQWLLNSQGEEIGVIGMIANISDRKQAEADRLRATQALEYLNAELEQRIALRTVELQEREAQLQDFFDNANDLVQSVLLADGRFEYVNNAWRKALGYSAQEVEKLTIFDVLHPSSQEHCREAIGQMLLGKICTMERVELIFLTKTQQEIIVEGSINCRMVGDRPVATRAIFRDITERKIAEKQLQEREARYRALMDGASDAIILADRQGKLLEANRKAEKLLGYSCAELVSMHFTQLHLPQELPKIAAAFESLANQQTFQVSDVNFLCKDGRLVPIDITASVIEIQGEPIIQGIFHDISERKQSENTLRESQQFLQTVLDVFPLAVFWKDRQSVYLGCNQLFSSTTGLTSPLEVIGKTDFDFCYTEAEATSYRADDRQVMESGVAKLSIEETITLPTGEQRWLETNKIPLRDLEGNVVAIVGTFQDISDRKQAKEQLQRTSQELARATRLKDEFLANMSHELRTPLNAILGITEGLQDEVFGFLNEQQKQILGTVERSGNHLLELINDILDLAKIESGKVTLDCAATNIKHLCQSSLVFIKQQAMQKQLKLQERIAPVLPDLIVDERRLRQVLINLLNNAVKFTPEGGSITLEVTLENGVDGTENHLHWVRFAIIDTGIGIGAEDLKKLFQPFIQVDSALNRKYEGTGLGLSLVKGIVELHGGQVRVTSEVGKGSCFAIELPYTESIAQMPKELPRKGYTPIAPSGNAGDIGKTDSPPLILMAEDNEANIITVSGYLQAKGYRVVLAKNGEEAIALVQSEKPDLVLMDIQMPGIDGLEAIAWIRSNYSKKLPIIALTALAMVGDREKCLEVGAND</sequence>
<dbReference type="Gene3D" id="3.30.450.40">
    <property type="match status" value="1"/>
</dbReference>
<dbReference type="Pfam" id="PF00512">
    <property type="entry name" value="HisKA"/>
    <property type="match status" value="1"/>
</dbReference>
<dbReference type="InterPro" id="IPR004358">
    <property type="entry name" value="Sig_transdc_His_kin-like_C"/>
</dbReference>
<dbReference type="SMART" id="SM00387">
    <property type="entry name" value="HATPase_c"/>
    <property type="match status" value="1"/>
</dbReference>
<dbReference type="GO" id="GO:0009927">
    <property type="term" value="F:histidine phosphotransfer kinase activity"/>
    <property type="evidence" value="ECO:0007669"/>
    <property type="project" value="TreeGrafter"/>
</dbReference>
<comment type="caution">
    <text evidence="21">The sequence shown here is derived from an EMBL/GenBank/DDBJ whole genome shotgun (WGS) entry which is preliminary data.</text>
</comment>
<evidence type="ECO:0000256" key="11">
    <source>
        <dbReference type="ARBA" id="ARBA00023136"/>
    </source>
</evidence>
<dbReference type="SUPFAM" id="SSF55781">
    <property type="entry name" value="GAF domain-like"/>
    <property type="match status" value="1"/>
</dbReference>
<dbReference type="GO" id="GO:0005524">
    <property type="term" value="F:ATP binding"/>
    <property type="evidence" value="ECO:0007669"/>
    <property type="project" value="UniProtKB-KW"/>
</dbReference>
<feature type="domain" description="PAS" evidence="19">
    <location>
        <begin position="363"/>
        <end position="413"/>
    </location>
</feature>
<evidence type="ECO:0000256" key="2">
    <source>
        <dbReference type="ARBA" id="ARBA00004370"/>
    </source>
</evidence>
<dbReference type="SUPFAM" id="SSF55874">
    <property type="entry name" value="ATPase domain of HSP90 chaperone/DNA topoisomerase II/histidine kinase"/>
    <property type="match status" value="1"/>
</dbReference>
<feature type="domain" description="PAC" evidence="20">
    <location>
        <begin position="670"/>
        <end position="722"/>
    </location>
</feature>
<keyword evidence="5 14" id="KW-0597">Phosphoprotein</keyword>
<dbReference type="PROSITE" id="PS50109">
    <property type="entry name" value="HIS_KIN"/>
    <property type="match status" value="1"/>
</dbReference>
<keyword evidence="8" id="KW-0418">Kinase</keyword>
<keyword evidence="12" id="KW-0131">Cell cycle</keyword>
<dbReference type="InterPro" id="IPR013767">
    <property type="entry name" value="PAS_fold"/>
</dbReference>
<dbReference type="SUPFAM" id="SSF52172">
    <property type="entry name" value="CheY-like"/>
    <property type="match status" value="1"/>
</dbReference>
<keyword evidence="11" id="KW-0472">Membrane</keyword>
<dbReference type="InterPro" id="IPR035965">
    <property type="entry name" value="PAS-like_dom_sf"/>
</dbReference>
<evidence type="ECO:0000313" key="22">
    <source>
        <dbReference type="Proteomes" id="UP001333818"/>
    </source>
</evidence>
<dbReference type="Pfam" id="PF13426">
    <property type="entry name" value="PAS_9"/>
    <property type="match status" value="1"/>
</dbReference>
<keyword evidence="10" id="KW-0902">Two-component regulatory system</keyword>
<reference evidence="21" key="1">
    <citation type="submission" date="2024-01" db="EMBL/GenBank/DDBJ databases">
        <title>Bank of Algae and Cyanobacteria of the Azores (BACA) strain genomes.</title>
        <authorList>
            <person name="Luz R."/>
            <person name="Cordeiro R."/>
            <person name="Fonseca A."/>
            <person name="Goncalves V."/>
        </authorList>
    </citation>
    <scope>NUCLEOTIDE SEQUENCE</scope>
    <source>
        <strain evidence="21">BACA0141</strain>
    </source>
</reference>
<dbReference type="PROSITE" id="PS50113">
    <property type="entry name" value="PAC"/>
    <property type="match status" value="3"/>
</dbReference>
<dbReference type="InterPro" id="IPR003018">
    <property type="entry name" value="GAF"/>
</dbReference>
<feature type="domain" description="Phytochrome chromophore attachment site" evidence="16">
    <location>
        <begin position="19"/>
        <end position="154"/>
    </location>
</feature>
<dbReference type="GO" id="GO:0005886">
    <property type="term" value="C:plasma membrane"/>
    <property type="evidence" value="ECO:0007669"/>
    <property type="project" value="TreeGrafter"/>
</dbReference>
<dbReference type="InterPro" id="IPR001789">
    <property type="entry name" value="Sig_transdc_resp-reg_receiver"/>
</dbReference>
<dbReference type="FunFam" id="1.10.287.130:FF:000038">
    <property type="entry name" value="Sensory transduction histidine kinase"/>
    <property type="match status" value="1"/>
</dbReference>
<protein>
    <recommendedName>
        <fullName evidence="13">Circadian input-output histidine kinase CikA</fullName>
        <ecNumber evidence="4">2.7.13.3</ecNumber>
    </recommendedName>
</protein>
<dbReference type="SMART" id="SM00448">
    <property type="entry name" value="REC"/>
    <property type="match status" value="1"/>
</dbReference>
<evidence type="ECO:0000256" key="6">
    <source>
        <dbReference type="ARBA" id="ARBA00022679"/>
    </source>
</evidence>
<feature type="domain" description="PAC" evidence="20">
    <location>
        <begin position="264"/>
        <end position="316"/>
    </location>
</feature>
<feature type="coiled-coil region" evidence="15">
    <location>
        <begin position="713"/>
        <end position="740"/>
    </location>
</feature>
<evidence type="ECO:0000256" key="13">
    <source>
        <dbReference type="ARBA" id="ARBA00074306"/>
    </source>
</evidence>
<evidence type="ECO:0000256" key="15">
    <source>
        <dbReference type="SAM" id="Coils"/>
    </source>
</evidence>
<dbReference type="Pfam" id="PF08448">
    <property type="entry name" value="PAS_4"/>
    <property type="match status" value="1"/>
</dbReference>
<dbReference type="FunFam" id="3.30.565.10:FF:000010">
    <property type="entry name" value="Sensor histidine kinase RcsC"/>
    <property type="match status" value="1"/>
</dbReference>
<dbReference type="InterPro" id="IPR005467">
    <property type="entry name" value="His_kinase_dom"/>
</dbReference>
<evidence type="ECO:0000256" key="3">
    <source>
        <dbReference type="ARBA" id="ARBA00006402"/>
    </source>
</evidence>
<evidence type="ECO:0000259" key="19">
    <source>
        <dbReference type="PROSITE" id="PS50112"/>
    </source>
</evidence>
<dbReference type="Pfam" id="PF00072">
    <property type="entry name" value="Response_reg"/>
    <property type="match status" value="1"/>
</dbReference>
<dbReference type="Gene3D" id="3.40.50.2300">
    <property type="match status" value="1"/>
</dbReference>
<dbReference type="InterPro" id="IPR029016">
    <property type="entry name" value="GAF-like_dom_sf"/>
</dbReference>
<dbReference type="SMART" id="SM00091">
    <property type="entry name" value="PAS"/>
    <property type="match status" value="4"/>
</dbReference>
<dbReference type="Pfam" id="PF08447">
    <property type="entry name" value="PAS_3"/>
    <property type="match status" value="1"/>
</dbReference>
<dbReference type="SUPFAM" id="SSF55785">
    <property type="entry name" value="PYP-like sensor domain (PAS domain)"/>
    <property type="match status" value="4"/>
</dbReference>
<accession>A0AAW9Q3P1</accession>
<feature type="domain" description="Response regulatory" evidence="18">
    <location>
        <begin position="1002"/>
        <end position="1098"/>
    </location>
</feature>
<keyword evidence="15" id="KW-0175">Coiled coil</keyword>
<dbReference type="SUPFAM" id="SSF47384">
    <property type="entry name" value="Homodimeric domain of signal transducing histidine kinase"/>
    <property type="match status" value="1"/>
</dbReference>
<dbReference type="PANTHER" id="PTHR43047">
    <property type="entry name" value="TWO-COMPONENT HISTIDINE PROTEIN KINASE"/>
    <property type="match status" value="1"/>
</dbReference>
<evidence type="ECO:0000256" key="8">
    <source>
        <dbReference type="ARBA" id="ARBA00022777"/>
    </source>
</evidence>
<dbReference type="InterPro" id="IPR003594">
    <property type="entry name" value="HATPase_dom"/>
</dbReference>
<evidence type="ECO:0000256" key="10">
    <source>
        <dbReference type="ARBA" id="ARBA00023012"/>
    </source>
</evidence>
<dbReference type="PROSITE" id="PS50110">
    <property type="entry name" value="RESPONSE_REGULATORY"/>
    <property type="match status" value="1"/>
</dbReference>
<feature type="domain" description="Histidine kinase" evidence="17">
    <location>
        <begin position="740"/>
        <end position="968"/>
    </location>
</feature>
<dbReference type="InterPro" id="IPR013656">
    <property type="entry name" value="PAS_4"/>
</dbReference>
<evidence type="ECO:0000313" key="21">
    <source>
        <dbReference type="EMBL" id="MEE3717246.1"/>
    </source>
</evidence>
<dbReference type="InterPro" id="IPR003661">
    <property type="entry name" value="HisK_dim/P_dom"/>
</dbReference>
<keyword evidence="7" id="KW-0547">Nucleotide-binding</keyword>
<keyword evidence="6" id="KW-0808">Transferase</keyword>
<dbReference type="Gene3D" id="3.30.450.20">
    <property type="entry name" value="PAS domain"/>
    <property type="match status" value="4"/>
</dbReference>
<dbReference type="PROSITE" id="PS50046">
    <property type="entry name" value="PHYTOCHROME_2"/>
    <property type="match status" value="1"/>
</dbReference>
<organism evidence="21 22">
    <name type="scientific">Tumidithrix elongata BACA0141</name>
    <dbReference type="NCBI Taxonomy" id="2716417"/>
    <lineage>
        <taxon>Bacteria</taxon>
        <taxon>Bacillati</taxon>
        <taxon>Cyanobacteriota</taxon>
        <taxon>Cyanophyceae</taxon>
        <taxon>Pseudanabaenales</taxon>
        <taxon>Pseudanabaenaceae</taxon>
        <taxon>Tumidithrix</taxon>
        <taxon>Tumidithrix elongata</taxon>
    </lineage>
</organism>
<evidence type="ECO:0000259" key="18">
    <source>
        <dbReference type="PROSITE" id="PS50110"/>
    </source>
</evidence>
<keyword evidence="22" id="KW-1185">Reference proteome</keyword>
<dbReference type="EC" id="2.7.13.3" evidence="4"/>
<feature type="domain" description="PAS" evidence="19">
    <location>
        <begin position="470"/>
        <end position="540"/>
    </location>
</feature>
<evidence type="ECO:0000259" key="20">
    <source>
        <dbReference type="PROSITE" id="PS50113"/>
    </source>
</evidence>
<proteinExistence type="inferred from homology"/>
<dbReference type="RefSeq" id="WP_330483674.1">
    <property type="nucleotide sequence ID" value="NZ_JAZBJZ010000037.1"/>
</dbReference>
<dbReference type="InterPro" id="IPR011006">
    <property type="entry name" value="CheY-like_superfamily"/>
</dbReference>
<evidence type="ECO:0000256" key="9">
    <source>
        <dbReference type="ARBA" id="ARBA00022840"/>
    </source>
</evidence>
<dbReference type="AlphaFoldDB" id="A0AAW9Q3P1"/>
<dbReference type="InterPro" id="IPR036097">
    <property type="entry name" value="HisK_dim/P_sf"/>
</dbReference>
<dbReference type="SMART" id="SM00086">
    <property type="entry name" value="PAC"/>
    <property type="match status" value="4"/>
</dbReference>
<dbReference type="Pfam" id="PF01590">
    <property type="entry name" value="GAF"/>
    <property type="match status" value="1"/>
</dbReference>
<dbReference type="Pfam" id="PF02518">
    <property type="entry name" value="HATPase_c"/>
    <property type="match status" value="1"/>
</dbReference>
<dbReference type="GO" id="GO:0000155">
    <property type="term" value="F:phosphorelay sensor kinase activity"/>
    <property type="evidence" value="ECO:0007669"/>
    <property type="project" value="InterPro"/>
</dbReference>
<evidence type="ECO:0000256" key="14">
    <source>
        <dbReference type="PROSITE-ProRule" id="PRU00169"/>
    </source>
</evidence>
<dbReference type="CDD" id="cd16922">
    <property type="entry name" value="HATPase_EvgS-ArcB-TorS-like"/>
    <property type="match status" value="1"/>
</dbReference>
<comment type="subcellular location">
    <subcellularLocation>
        <location evidence="2">Membrane</location>
    </subcellularLocation>
</comment>
<evidence type="ECO:0000256" key="7">
    <source>
        <dbReference type="ARBA" id="ARBA00022741"/>
    </source>
</evidence>
<evidence type="ECO:0000256" key="4">
    <source>
        <dbReference type="ARBA" id="ARBA00012438"/>
    </source>
</evidence>
<dbReference type="InterPro" id="IPR036890">
    <property type="entry name" value="HATPase_C_sf"/>
</dbReference>
<dbReference type="SMART" id="SM00065">
    <property type="entry name" value="GAF"/>
    <property type="match status" value="1"/>
</dbReference>
<dbReference type="CDD" id="cd00082">
    <property type="entry name" value="HisKA"/>
    <property type="match status" value="1"/>
</dbReference>
<keyword evidence="9" id="KW-0067">ATP-binding</keyword>
<dbReference type="InterPro" id="IPR000700">
    <property type="entry name" value="PAS-assoc_C"/>
</dbReference>
<evidence type="ECO:0000259" key="17">
    <source>
        <dbReference type="PROSITE" id="PS50109"/>
    </source>
</evidence>
<evidence type="ECO:0000256" key="1">
    <source>
        <dbReference type="ARBA" id="ARBA00000085"/>
    </source>
</evidence>
<dbReference type="InterPro" id="IPR016132">
    <property type="entry name" value="Phyto_chromo_attachment"/>
</dbReference>
<dbReference type="NCBIfam" id="TIGR00229">
    <property type="entry name" value="sensory_box"/>
    <property type="match status" value="4"/>
</dbReference>
<dbReference type="Pfam" id="PF00989">
    <property type="entry name" value="PAS"/>
    <property type="match status" value="1"/>
</dbReference>
<dbReference type="InterPro" id="IPR001610">
    <property type="entry name" value="PAC"/>
</dbReference>
<name>A0AAW9Q3P1_9CYAN</name>
<feature type="domain" description="PAC" evidence="20">
    <location>
        <begin position="543"/>
        <end position="593"/>
    </location>
</feature>
<dbReference type="SMART" id="SM00388">
    <property type="entry name" value="HisKA"/>
    <property type="match status" value="1"/>
</dbReference>
<comment type="catalytic activity">
    <reaction evidence="1">
        <text>ATP + protein L-histidine = ADP + protein N-phospho-L-histidine.</text>
        <dbReference type="EC" id="2.7.13.3"/>
    </reaction>
</comment>
<evidence type="ECO:0000256" key="5">
    <source>
        <dbReference type="ARBA" id="ARBA00022553"/>
    </source>
</evidence>
<dbReference type="PANTHER" id="PTHR43047:SF63">
    <property type="entry name" value="HISTIDINE KINASE"/>
    <property type="match status" value="1"/>
</dbReference>
<evidence type="ECO:0000256" key="12">
    <source>
        <dbReference type="ARBA" id="ARBA00023306"/>
    </source>
</evidence>
<gene>
    <name evidence="21" type="ORF">V2H45_10850</name>
</gene>
<dbReference type="Proteomes" id="UP001333818">
    <property type="component" value="Unassembled WGS sequence"/>
</dbReference>
<dbReference type="Gene3D" id="1.10.287.130">
    <property type="match status" value="1"/>
</dbReference>